<evidence type="ECO:0000313" key="2">
    <source>
        <dbReference type="Proteomes" id="UP000198415"/>
    </source>
</evidence>
<sequence>MMIEVVTEIGAVRQTADPIHLMRLFGICDSTALKYVFAAHPERQWEAPR</sequence>
<proteinExistence type="predicted"/>
<protein>
    <submittedName>
        <fullName evidence="1">Uncharacterized protein</fullName>
    </submittedName>
</protein>
<evidence type="ECO:0000313" key="1">
    <source>
        <dbReference type="EMBL" id="SNS56077.1"/>
    </source>
</evidence>
<dbReference type="RefSeq" id="WP_179277393.1">
    <property type="nucleotide sequence ID" value="NZ_BOMU01000078.1"/>
</dbReference>
<dbReference type="Proteomes" id="UP000198415">
    <property type="component" value="Unassembled WGS sequence"/>
</dbReference>
<dbReference type="AlphaFoldDB" id="A0A239FGZ7"/>
<accession>A0A239FGZ7</accession>
<keyword evidence="2" id="KW-1185">Reference proteome</keyword>
<gene>
    <name evidence="1" type="ORF">SAMN06264365_11874</name>
</gene>
<name>A0A239FGZ7_9ACTN</name>
<reference evidence="1 2" key="1">
    <citation type="submission" date="2017-06" db="EMBL/GenBank/DDBJ databases">
        <authorList>
            <person name="Kim H.J."/>
            <person name="Triplett B.A."/>
        </authorList>
    </citation>
    <scope>NUCLEOTIDE SEQUENCE [LARGE SCALE GENOMIC DNA]</scope>
    <source>
        <strain evidence="1 2">DSM 43151</strain>
    </source>
</reference>
<organism evidence="1 2">
    <name type="scientific">Actinoplanes regularis</name>
    <dbReference type="NCBI Taxonomy" id="52697"/>
    <lineage>
        <taxon>Bacteria</taxon>
        <taxon>Bacillati</taxon>
        <taxon>Actinomycetota</taxon>
        <taxon>Actinomycetes</taxon>
        <taxon>Micromonosporales</taxon>
        <taxon>Micromonosporaceae</taxon>
        <taxon>Actinoplanes</taxon>
    </lineage>
</organism>
<dbReference type="EMBL" id="FZNR01000018">
    <property type="protein sequence ID" value="SNS56077.1"/>
    <property type="molecule type" value="Genomic_DNA"/>
</dbReference>